<feature type="region of interest" description="Disordered" evidence="2">
    <location>
        <begin position="263"/>
        <end position="298"/>
    </location>
</feature>
<dbReference type="PROSITE" id="PS50157">
    <property type="entry name" value="ZINC_FINGER_C2H2_2"/>
    <property type="match status" value="1"/>
</dbReference>
<sequence length="562" mass="60384">MDSSPSSVDNVVMESPRRRLELESVRARFEQGLAVVDDAESIHDEMTVGNALEAGTNENSSMQSFFEEQLVVGITSSPSPVLSPSCSTAKSSSVITMFGSAPASPSPPPPPPLLPLPTPFGSYTFGAEPVLASSSTKSLFPQEFLMPNGAFYRFDGTSLVPSSSSFMLHLQQATESMIESIPASGFMGSSALEGSVPAPGPQYLHPSALTLNSSLSAPMDAVSDTAMTIGSTLSTMFPRPGFAPPVFDFSSYIPLINSRGDGYNQSVQGSDNSHLGQHVRGDDDNNISSSSSSSVSSPGGSFIYDSRFYSTASGSLEESFSPLSTRVKNAKNRIQKRVLPRRTACKGTLTLRKTATHAFQGSLMTCSASRRPSVDSTYSSSSSSITNLNTSCFPNNFFMDSAAATGMAFANTNDPSSDGFLIASSSKDGTLEDAEEEAHVDKRDPSLRYRKNGAGKFACPFDGCNYRFNLNRELTRHRNVHLFAGKSRYQCANCETGLCRLDSVKRHMEAKGKKACLMNGLYKEFCEEGGLIATYACKESWYLAAEAAAAARRQNERTRARI</sequence>
<organism evidence="4 5">
    <name type="scientific">Lunasporangiospora selenospora</name>
    <dbReference type="NCBI Taxonomy" id="979761"/>
    <lineage>
        <taxon>Eukaryota</taxon>
        <taxon>Fungi</taxon>
        <taxon>Fungi incertae sedis</taxon>
        <taxon>Mucoromycota</taxon>
        <taxon>Mortierellomycotina</taxon>
        <taxon>Mortierellomycetes</taxon>
        <taxon>Mortierellales</taxon>
        <taxon>Mortierellaceae</taxon>
        <taxon>Lunasporangiospora</taxon>
    </lineage>
</organism>
<name>A0A9P6FV37_9FUNG</name>
<evidence type="ECO:0000313" key="4">
    <source>
        <dbReference type="EMBL" id="KAF9581256.1"/>
    </source>
</evidence>
<dbReference type="InterPro" id="IPR013087">
    <property type="entry name" value="Znf_C2H2_type"/>
</dbReference>
<dbReference type="PROSITE" id="PS00028">
    <property type="entry name" value="ZINC_FINGER_C2H2_1"/>
    <property type="match status" value="1"/>
</dbReference>
<gene>
    <name evidence="4" type="ORF">BGW38_001788</name>
</gene>
<dbReference type="EMBL" id="JAABOA010001588">
    <property type="protein sequence ID" value="KAF9581256.1"/>
    <property type="molecule type" value="Genomic_DNA"/>
</dbReference>
<keyword evidence="1" id="KW-0862">Zinc</keyword>
<keyword evidence="5" id="KW-1185">Reference proteome</keyword>
<dbReference type="SMART" id="SM00355">
    <property type="entry name" value="ZnF_C2H2"/>
    <property type="match status" value="2"/>
</dbReference>
<keyword evidence="1" id="KW-0479">Metal-binding</keyword>
<evidence type="ECO:0000313" key="5">
    <source>
        <dbReference type="Proteomes" id="UP000780801"/>
    </source>
</evidence>
<feature type="compositionally biased region" description="Low complexity" evidence="2">
    <location>
        <begin position="288"/>
        <end position="297"/>
    </location>
</feature>
<accession>A0A9P6FV37</accession>
<dbReference type="Proteomes" id="UP000780801">
    <property type="component" value="Unassembled WGS sequence"/>
</dbReference>
<proteinExistence type="predicted"/>
<dbReference type="AlphaFoldDB" id="A0A9P6FV37"/>
<evidence type="ECO:0000259" key="3">
    <source>
        <dbReference type="PROSITE" id="PS50157"/>
    </source>
</evidence>
<feature type="compositionally biased region" description="Polar residues" evidence="2">
    <location>
        <begin position="263"/>
        <end position="275"/>
    </location>
</feature>
<dbReference type="Gene3D" id="3.30.160.60">
    <property type="entry name" value="Classic Zinc Finger"/>
    <property type="match status" value="1"/>
</dbReference>
<feature type="domain" description="C2H2-type" evidence="3">
    <location>
        <begin position="457"/>
        <end position="481"/>
    </location>
</feature>
<dbReference type="OrthoDB" id="2421134at2759"/>
<protein>
    <recommendedName>
        <fullName evidence="3">C2H2-type domain-containing protein</fullName>
    </recommendedName>
</protein>
<dbReference type="GO" id="GO:0008270">
    <property type="term" value="F:zinc ion binding"/>
    <property type="evidence" value="ECO:0007669"/>
    <property type="project" value="UniProtKB-KW"/>
</dbReference>
<evidence type="ECO:0000256" key="1">
    <source>
        <dbReference type="PROSITE-ProRule" id="PRU00042"/>
    </source>
</evidence>
<comment type="caution">
    <text evidence="4">The sequence shown here is derived from an EMBL/GenBank/DDBJ whole genome shotgun (WGS) entry which is preliminary data.</text>
</comment>
<evidence type="ECO:0000256" key="2">
    <source>
        <dbReference type="SAM" id="MobiDB-lite"/>
    </source>
</evidence>
<keyword evidence="1" id="KW-0863">Zinc-finger</keyword>
<reference evidence="4" key="1">
    <citation type="journal article" date="2020" name="Fungal Divers.">
        <title>Resolving the Mortierellaceae phylogeny through synthesis of multi-gene phylogenetics and phylogenomics.</title>
        <authorList>
            <person name="Vandepol N."/>
            <person name="Liber J."/>
            <person name="Desiro A."/>
            <person name="Na H."/>
            <person name="Kennedy M."/>
            <person name="Barry K."/>
            <person name="Grigoriev I.V."/>
            <person name="Miller A.N."/>
            <person name="O'Donnell K."/>
            <person name="Stajich J.E."/>
            <person name="Bonito G."/>
        </authorList>
    </citation>
    <scope>NUCLEOTIDE SEQUENCE</scope>
    <source>
        <strain evidence="4">KOD1015</strain>
    </source>
</reference>